<dbReference type="InterPro" id="IPR016181">
    <property type="entry name" value="Acyl_CoA_acyltransferase"/>
</dbReference>
<dbReference type="Proteomes" id="UP000681720">
    <property type="component" value="Unassembled WGS sequence"/>
</dbReference>
<reference evidence="3" key="1">
    <citation type="submission" date="2021-02" db="EMBL/GenBank/DDBJ databases">
        <authorList>
            <person name="Nowell W R."/>
        </authorList>
    </citation>
    <scope>NUCLEOTIDE SEQUENCE</scope>
</reference>
<evidence type="ECO:0000256" key="1">
    <source>
        <dbReference type="ARBA" id="ARBA00009024"/>
    </source>
</evidence>
<dbReference type="InterPro" id="IPR051822">
    <property type="entry name" value="Glycosyl_Hydrolase_84"/>
</dbReference>
<evidence type="ECO:0000313" key="3">
    <source>
        <dbReference type="EMBL" id="CAF3859101.1"/>
    </source>
</evidence>
<dbReference type="InterPro" id="IPR000182">
    <property type="entry name" value="GNAT_dom"/>
</dbReference>
<dbReference type="Pfam" id="PF04749">
    <property type="entry name" value="PLAC8"/>
    <property type="match status" value="1"/>
</dbReference>
<dbReference type="Proteomes" id="UP000663842">
    <property type="component" value="Unassembled WGS sequence"/>
</dbReference>
<name>A0A819EZF9_9BILA</name>
<dbReference type="NCBIfam" id="TIGR01571">
    <property type="entry name" value="A_thal_Cys_rich"/>
    <property type="match status" value="1"/>
</dbReference>
<evidence type="ECO:0000313" key="4">
    <source>
        <dbReference type="EMBL" id="CAF3986141.1"/>
    </source>
</evidence>
<evidence type="ECO:0000313" key="5">
    <source>
        <dbReference type="EMBL" id="CAF4105217.1"/>
    </source>
</evidence>
<dbReference type="EMBL" id="CAJOBG010000796">
    <property type="protein sequence ID" value="CAF3859101.1"/>
    <property type="molecule type" value="Genomic_DNA"/>
</dbReference>
<dbReference type="SUPFAM" id="SSF55729">
    <property type="entry name" value="Acyl-CoA N-acyltransferases (Nat)"/>
    <property type="match status" value="1"/>
</dbReference>
<dbReference type="Gene3D" id="3.40.630.30">
    <property type="match status" value="1"/>
</dbReference>
<dbReference type="Proteomes" id="UP000663866">
    <property type="component" value="Unassembled WGS sequence"/>
</dbReference>
<dbReference type="EMBL" id="CAJOBF010001816">
    <property type="protein sequence ID" value="CAF3986141.1"/>
    <property type="molecule type" value="Genomic_DNA"/>
</dbReference>
<dbReference type="InterPro" id="IPR006461">
    <property type="entry name" value="PLAC_motif_containing"/>
</dbReference>
<proteinExistence type="inferred from homology"/>
<accession>A0A819EZF9</accession>
<dbReference type="AlphaFoldDB" id="A0A819EZF9"/>
<feature type="domain" description="N-acetyltransferase" evidence="2">
    <location>
        <begin position="244"/>
        <end position="369"/>
    </location>
</feature>
<evidence type="ECO:0000259" key="2">
    <source>
        <dbReference type="PROSITE" id="PS51186"/>
    </source>
</evidence>
<organism evidence="3 6">
    <name type="scientific">Rotaria magnacalcarata</name>
    <dbReference type="NCBI Taxonomy" id="392030"/>
    <lineage>
        <taxon>Eukaryota</taxon>
        <taxon>Metazoa</taxon>
        <taxon>Spiralia</taxon>
        <taxon>Gnathifera</taxon>
        <taxon>Rotifera</taxon>
        <taxon>Eurotatoria</taxon>
        <taxon>Bdelloidea</taxon>
        <taxon>Philodinida</taxon>
        <taxon>Philodinidae</taxon>
        <taxon>Rotaria</taxon>
    </lineage>
</organism>
<dbReference type="PROSITE" id="PS51186">
    <property type="entry name" value="GNAT"/>
    <property type="match status" value="1"/>
</dbReference>
<dbReference type="Pfam" id="PF00583">
    <property type="entry name" value="Acetyltransf_1"/>
    <property type="match status" value="1"/>
</dbReference>
<keyword evidence="6" id="KW-1185">Reference proteome</keyword>
<gene>
    <name evidence="5" type="ORF">GIL414_LOCUS17301</name>
    <name evidence="3" type="ORF">OVN521_LOCUS7278</name>
    <name evidence="4" type="ORF">UXM345_LOCUS15332</name>
</gene>
<sequence>MAEINTWNESLFGCCDDFRICCFGCWCTPCLFGSNAEKIDGSSCLAFCCIYWLLEDCYLCWLPHYLKREKLRRIYNLREDSTCGDIPATLCCGPCALCQEARHDGRSNPQMIYQATNQPTLSQPIYNRQPPQEARESQQAGLFSAFFFFASILSLSMTATNNKSILQSFNIHPCTIADEESAIDVCLKTGDAGNDATLLYDDPKLLGYRFVSPYIHLSPELAFILKDLDGNVCGYVLGTLHSNIFYQQYVNEWLPKVKQLYPKVPSDEESVKQDREILRSFHNDNLQSFKLFDDYPSHLHIDLLPKAQGQGYGTKMIHHIVDELKRLGSKGVHLQMSANNVRAFRFYTKVGFTVLEQDPETIWFGKKLT</sequence>
<protein>
    <recommendedName>
        <fullName evidence="2">N-acetyltransferase domain-containing protein</fullName>
    </recommendedName>
</protein>
<comment type="similarity">
    <text evidence="1">Belongs to the cornifelin family.</text>
</comment>
<evidence type="ECO:0000313" key="6">
    <source>
        <dbReference type="Proteomes" id="UP000663866"/>
    </source>
</evidence>
<dbReference type="PANTHER" id="PTHR13170:SF16">
    <property type="entry name" value="PROTEIN O-GLCNACASE"/>
    <property type="match status" value="1"/>
</dbReference>
<dbReference type="CDD" id="cd04301">
    <property type="entry name" value="NAT_SF"/>
    <property type="match status" value="1"/>
</dbReference>
<dbReference type="PANTHER" id="PTHR13170">
    <property type="entry name" value="O-GLCNACASE"/>
    <property type="match status" value="1"/>
</dbReference>
<dbReference type="GO" id="GO:0016747">
    <property type="term" value="F:acyltransferase activity, transferring groups other than amino-acyl groups"/>
    <property type="evidence" value="ECO:0007669"/>
    <property type="project" value="InterPro"/>
</dbReference>
<dbReference type="EMBL" id="CAJOBJ010008170">
    <property type="protein sequence ID" value="CAF4105217.1"/>
    <property type="molecule type" value="Genomic_DNA"/>
</dbReference>
<comment type="caution">
    <text evidence="3">The sequence shown here is derived from an EMBL/GenBank/DDBJ whole genome shotgun (WGS) entry which is preliminary data.</text>
</comment>